<sequence>MPSRKQPPTSSMTAPITMTRRTFLMTHSSMVCDLTGLATSIGANAAAASGGKPGSVHSKAPLSVVPVDAPPQRADPASCRRPRGHRPRLRGRDRCSGGCRFGSKPFDNRTGAAALAHRPRRVHPMRRVRNRTDKEHIMSISKDEQTIAQMMEDWARALERRDAAAMTANYAPDVALFDVKPPYALQGVDAYRATWEACFPYLPRRFRSERKDIALTVGADLAFCHCLSRIAPVDEPDHPAGGTWIRITVCFQKRDGRWLVVHEHGSLPFDPMTEKVVYIGDTEAETA</sequence>
<evidence type="ECO:0000313" key="3">
    <source>
        <dbReference type="EMBL" id="KAA6129254.1"/>
    </source>
</evidence>
<organism evidence="3 4">
    <name type="scientific">Cupriavidus cauae</name>
    <dbReference type="NCBI Taxonomy" id="2608999"/>
    <lineage>
        <taxon>Bacteria</taxon>
        <taxon>Pseudomonadati</taxon>
        <taxon>Pseudomonadota</taxon>
        <taxon>Betaproteobacteria</taxon>
        <taxon>Burkholderiales</taxon>
        <taxon>Burkholderiaceae</taxon>
        <taxon>Cupriavidus</taxon>
    </lineage>
</organism>
<dbReference type="NCBIfam" id="TIGR02246">
    <property type="entry name" value="SgcJ/EcaC family oxidoreductase"/>
    <property type="match status" value="1"/>
</dbReference>
<dbReference type="InterPro" id="IPR032710">
    <property type="entry name" value="NTF2-like_dom_sf"/>
</dbReference>
<accession>A0A5M8B8E6</accession>
<dbReference type="EMBL" id="VWRN01000019">
    <property type="protein sequence ID" value="KAA6129254.1"/>
    <property type="molecule type" value="Genomic_DNA"/>
</dbReference>
<comment type="caution">
    <text evidence="3">The sequence shown here is derived from an EMBL/GenBank/DDBJ whole genome shotgun (WGS) entry which is preliminary data.</text>
</comment>
<feature type="domain" description="SnoaL-like" evidence="2">
    <location>
        <begin position="147"/>
        <end position="269"/>
    </location>
</feature>
<name>A0A5M8B8E6_9BURK</name>
<dbReference type="Proteomes" id="UP000324324">
    <property type="component" value="Unassembled WGS sequence"/>
</dbReference>
<dbReference type="InterPro" id="IPR037401">
    <property type="entry name" value="SnoaL-like"/>
</dbReference>
<dbReference type="SUPFAM" id="SSF54427">
    <property type="entry name" value="NTF2-like"/>
    <property type="match status" value="1"/>
</dbReference>
<gene>
    <name evidence="3" type="ORF">F1599_05730</name>
</gene>
<proteinExistence type="predicted"/>
<evidence type="ECO:0000259" key="2">
    <source>
        <dbReference type="Pfam" id="PF13474"/>
    </source>
</evidence>
<keyword evidence="4" id="KW-1185">Reference proteome</keyword>
<dbReference type="Gene3D" id="3.10.450.50">
    <property type="match status" value="1"/>
</dbReference>
<protein>
    <submittedName>
        <fullName evidence="3">SgcJ/EcaC family oxidoreductase</fullName>
    </submittedName>
</protein>
<feature type="compositionally biased region" description="Basic residues" evidence="1">
    <location>
        <begin position="80"/>
        <end position="89"/>
    </location>
</feature>
<dbReference type="InterPro" id="IPR011944">
    <property type="entry name" value="Steroid_delta5-4_isomerase"/>
</dbReference>
<evidence type="ECO:0000313" key="4">
    <source>
        <dbReference type="Proteomes" id="UP000324324"/>
    </source>
</evidence>
<dbReference type="Pfam" id="PF13474">
    <property type="entry name" value="SnoaL_3"/>
    <property type="match status" value="1"/>
</dbReference>
<evidence type="ECO:0000256" key="1">
    <source>
        <dbReference type="SAM" id="MobiDB-lite"/>
    </source>
</evidence>
<dbReference type="AlphaFoldDB" id="A0A5M8B8E6"/>
<reference evidence="3 4" key="1">
    <citation type="submission" date="2019-09" db="EMBL/GenBank/DDBJ databases">
        <title>Isolation of a novel species in the genus Cupriavidus from patients with sepsis using whole genome sequencing.</title>
        <authorList>
            <person name="Kweon O.J."/>
            <person name="Lee M.-K."/>
        </authorList>
    </citation>
    <scope>NUCLEOTIDE SEQUENCE [LARGE SCALE GENOMIC DNA]</scope>
    <source>
        <strain evidence="3 4">MKL-01</strain>
    </source>
</reference>
<feature type="region of interest" description="Disordered" evidence="1">
    <location>
        <begin position="66"/>
        <end position="91"/>
    </location>
</feature>